<evidence type="ECO:0000259" key="2">
    <source>
        <dbReference type="Pfam" id="PF22578"/>
    </source>
</evidence>
<feature type="domain" description="FAD dependent oxidoreductase" evidence="1">
    <location>
        <begin position="8"/>
        <end position="42"/>
    </location>
</feature>
<protein>
    <submittedName>
        <fullName evidence="3">Oxidoreductase domain-containing protein</fullName>
    </submittedName>
</protein>
<dbReference type="InterPro" id="IPR050407">
    <property type="entry name" value="Geranylgeranyl_reductase"/>
</dbReference>
<dbReference type="Pfam" id="PF22578">
    <property type="entry name" value="GGR_cat"/>
    <property type="match status" value="1"/>
</dbReference>
<name>A0A1B1TBF9_9ARCH</name>
<accession>A0A1B1TBF9</accession>
<proteinExistence type="predicted"/>
<dbReference type="GO" id="GO:0016628">
    <property type="term" value="F:oxidoreductase activity, acting on the CH-CH group of donors, NAD or NADP as acceptor"/>
    <property type="evidence" value="ECO:0007669"/>
    <property type="project" value="InterPro"/>
</dbReference>
<evidence type="ECO:0000259" key="1">
    <source>
        <dbReference type="Pfam" id="PF01266"/>
    </source>
</evidence>
<dbReference type="NCBIfam" id="TIGR02032">
    <property type="entry name" value="GG-red-SF"/>
    <property type="match status" value="1"/>
</dbReference>
<dbReference type="InterPro" id="IPR054715">
    <property type="entry name" value="GGR_cat"/>
</dbReference>
<dbReference type="SUPFAM" id="SSF51905">
    <property type="entry name" value="FAD/NAD(P)-binding domain"/>
    <property type="match status" value="1"/>
</dbReference>
<dbReference type="Pfam" id="PF01266">
    <property type="entry name" value="DAO"/>
    <property type="match status" value="1"/>
</dbReference>
<dbReference type="PANTHER" id="PTHR42685">
    <property type="entry name" value="GERANYLGERANYL DIPHOSPHATE REDUCTASE"/>
    <property type="match status" value="1"/>
</dbReference>
<evidence type="ECO:0000313" key="3">
    <source>
        <dbReference type="EMBL" id="ANV79603.1"/>
    </source>
</evidence>
<dbReference type="AlphaFoldDB" id="A0A1B1TBF9"/>
<reference evidence="3" key="2">
    <citation type="journal article" date="2015" name="ISME J.">
        <title>A new class of marine Euryarchaeota group II from the Mediterranean deep chlorophyll maximum.</title>
        <authorList>
            <person name="Martin-Cuadrado A.B."/>
            <person name="Garcia-Heredia I."/>
            <person name="Molto A.G."/>
            <person name="Lopez-Ubeda R."/>
            <person name="Kimes N."/>
            <person name="Lopez-Garcia P."/>
            <person name="Moreira D."/>
            <person name="Rodriguez-Valera F."/>
        </authorList>
    </citation>
    <scope>NUCLEOTIDE SEQUENCE</scope>
</reference>
<dbReference type="InterPro" id="IPR011777">
    <property type="entry name" value="Geranylgeranyl_Rdtase_fam"/>
</dbReference>
<sequence>MSEKTSWDVIVIGGGPAGSTTARYLAEGGADVLVVDGRDPIGTPLQCGELVPTNEEMRRLCPKVPNIDDLLRTPEDAISRKTSEMHLVPPSGKPLRFQFEGYMLNRVAHDEALVDLAKSRGAEYLVNSRVDSIDGNTVKLRSGRELNAKVIVGAGGHNDPLRRTFWNESSLKIPVKFVLMDGDFGDAVELHFGSMAPGGYAWMFPKNRGANIGVGIQNKFSKNKNLNDLSNDFISRYEGDITFSGAGSLPMSGSIKTFVKGNYVLVGDSAGMVLPSNGAGITIAMIGGRIAGQVISEHLKNGTPLSEYEKRWNKQMGKVMRNSKRAFFLGSFVLRLPDWIINSMFNRFTKFMVWRFITCRNMFVIF</sequence>
<dbReference type="InterPro" id="IPR036188">
    <property type="entry name" value="FAD/NAD-bd_sf"/>
</dbReference>
<feature type="domain" description="Digeranylgeranylglycerophospholipid reductase catalytic" evidence="2">
    <location>
        <begin position="186"/>
        <end position="238"/>
    </location>
</feature>
<dbReference type="PRINTS" id="PR00420">
    <property type="entry name" value="RNGMNOXGNASE"/>
</dbReference>
<reference evidence="3" key="1">
    <citation type="submission" date="2014-11" db="EMBL/GenBank/DDBJ databases">
        <authorList>
            <person name="Zhu J."/>
            <person name="Qi W."/>
            <person name="Song R."/>
        </authorList>
    </citation>
    <scope>NUCLEOTIDE SEQUENCE</scope>
</reference>
<organism evidence="3">
    <name type="scientific">uncultured Poseidoniia archaeon</name>
    <dbReference type="NCBI Taxonomy" id="1697135"/>
    <lineage>
        <taxon>Archaea</taxon>
        <taxon>Methanobacteriati</taxon>
        <taxon>Thermoplasmatota</taxon>
        <taxon>Candidatus Poseidoniia</taxon>
        <taxon>environmental samples</taxon>
    </lineage>
</organism>
<dbReference type="EMBL" id="KP211843">
    <property type="protein sequence ID" value="ANV79603.1"/>
    <property type="molecule type" value="Genomic_DNA"/>
</dbReference>
<dbReference type="InterPro" id="IPR006076">
    <property type="entry name" value="FAD-dep_OxRdtase"/>
</dbReference>
<dbReference type="Gene3D" id="3.50.50.60">
    <property type="entry name" value="FAD/NAD(P)-binding domain"/>
    <property type="match status" value="1"/>
</dbReference>
<dbReference type="PANTHER" id="PTHR42685:SF22">
    <property type="entry name" value="CONDITIONED MEDIUM FACTOR RECEPTOR 1"/>
    <property type="match status" value="1"/>
</dbReference>